<dbReference type="RefSeq" id="WP_165373138.1">
    <property type="nucleotide sequence ID" value="NZ_CP012670.1"/>
</dbReference>
<proteinExistence type="predicted"/>
<dbReference type="Proteomes" id="UP000295781">
    <property type="component" value="Chromosome"/>
</dbReference>
<evidence type="ECO:0000256" key="1">
    <source>
        <dbReference type="SAM" id="MobiDB-lite"/>
    </source>
</evidence>
<dbReference type="AlphaFoldDB" id="A0A4P2PXV3"/>
<feature type="compositionally biased region" description="Gly residues" evidence="1">
    <location>
        <begin position="277"/>
        <end position="303"/>
    </location>
</feature>
<accession>A0A4P2PXV3</accession>
<organism evidence="2 3">
    <name type="scientific">Sorangium cellulosum</name>
    <name type="common">Polyangium cellulosum</name>
    <dbReference type="NCBI Taxonomy" id="56"/>
    <lineage>
        <taxon>Bacteria</taxon>
        <taxon>Pseudomonadati</taxon>
        <taxon>Myxococcota</taxon>
        <taxon>Polyangia</taxon>
        <taxon>Polyangiales</taxon>
        <taxon>Polyangiaceae</taxon>
        <taxon>Sorangium</taxon>
    </lineage>
</organism>
<dbReference type="EMBL" id="CP012670">
    <property type="protein sequence ID" value="AUX21590.1"/>
    <property type="molecule type" value="Genomic_DNA"/>
</dbReference>
<gene>
    <name evidence="2" type="ORF">SOCEGT47_020760</name>
</gene>
<reference evidence="2 3" key="1">
    <citation type="submission" date="2015-09" db="EMBL/GenBank/DDBJ databases">
        <title>Sorangium comparison.</title>
        <authorList>
            <person name="Zaburannyi N."/>
            <person name="Bunk B."/>
            <person name="Overmann J."/>
            <person name="Mueller R."/>
        </authorList>
    </citation>
    <scope>NUCLEOTIDE SEQUENCE [LARGE SCALE GENOMIC DNA]</scope>
    <source>
        <strain evidence="2 3">So ceGT47</strain>
    </source>
</reference>
<name>A0A4P2PXV3_SORCE</name>
<evidence type="ECO:0000313" key="2">
    <source>
        <dbReference type="EMBL" id="AUX21590.1"/>
    </source>
</evidence>
<evidence type="ECO:0000313" key="3">
    <source>
        <dbReference type="Proteomes" id="UP000295781"/>
    </source>
</evidence>
<sequence length="303" mass="29794">MSSDDGSWLALRCASDADCGPGGRCAAADDDDPHFRGGPAGGYCTKACRSDADCGPGNTCKDAEDGGVCLLGCTPAEPRLTHIDDELDPDKCHGREDLGCLPSSGDASRGACVPVCGSDAQCPGRRCDPLLSVCVDTPSAGRPAGAPCPGTGEECAGVCLRDTEGNSQCTSRCVLGGELFSTSDCGGLEQGICIISLSSSGVGDVGACAIACQQHDDCQNPFLWCKSTPVTDHGFCIPAEPCPGSDVECPAGSECTETAHGPYCIDGRIPLGDAAPGAGGEAGAGGGAGAGGEAGTGGAAGAP</sequence>
<feature type="region of interest" description="Disordered" evidence="1">
    <location>
        <begin position="276"/>
        <end position="303"/>
    </location>
</feature>
<protein>
    <submittedName>
        <fullName evidence="2">Uncharacterized protein</fullName>
    </submittedName>
</protein>